<evidence type="ECO:0000256" key="1">
    <source>
        <dbReference type="ARBA" id="ARBA00001968"/>
    </source>
</evidence>
<name>A0A6A3NPM1_9STRA</name>
<proteinExistence type="predicted"/>
<organism evidence="4 5">
    <name type="scientific">Phytophthora rubi</name>
    <dbReference type="NCBI Taxonomy" id="129364"/>
    <lineage>
        <taxon>Eukaryota</taxon>
        <taxon>Sar</taxon>
        <taxon>Stramenopiles</taxon>
        <taxon>Oomycota</taxon>
        <taxon>Peronosporomycetes</taxon>
        <taxon>Peronosporales</taxon>
        <taxon>Peronosporaceae</taxon>
        <taxon>Phytophthora</taxon>
    </lineage>
</organism>
<evidence type="ECO:0000256" key="2">
    <source>
        <dbReference type="ARBA" id="ARBA00022723"/>
    </source>
</evidence>
<gene>
    <name evidence="4" type="ORF">PR001_g5018</name>
</gene>
<dbReference type="PANTHER" id="PTHR34615:SF1">
    <property type="entry name" value="PX DOMAIN-CONTAINING PROTEIN"/>
    <property type="match status" value="1"/>
</dbReference>
<dbReference type="Proteomes" id="UP000429607">
    <property type="component" value="Unassembled WGS sequence"/>
</dbReference>
<comment type="caution">
    <text evidence="4">The sequence shown here is derived from an EMBL/GenBank/DDBJ whole genome shotgun (WGS) entry which is preliminary data.</text>
</comment>
<reference evidence="4 5" key="1">
    <citation type="submission" date="2018-09" db="EMBL/GenBank/DDBJ databases">
        <title>Genomic investigation of the strawberry pathogen Phytophthora fragariae indicates pathogenicity is determined by transcriptional variation in three key races.</title>
        <authorList>
            <person name="Adams T.M."/>
            <person name="Armitage A.D."/>
            <person name="Sobczyk M.K."/>
            <person name="Bates H.J."/>
            <person name="Dunwell J.M."/>
            <person name="Nellist C.F."/>
            <person name="Harrison R.J."/>
        </authorList>
    </citation>
    <scope>NUCLEOTIDE SEQUENCE [LARGE SCALE GENOMIC DNA]</scope>
    <source>
        <strain evidence="4 5">SCRP249</strain>
    </source>
</reference>
<dbReference type="AlphaFoldDB" id="A0A6A3NPM1"/>
<dbReference type="GO" id="GO:0046872">
    <property type="term" value="F:metal ion binding"/>
    <property type="evidence" value="ECO:0007669"/>
    <property type="project" value="UniProtKB-KW"/>
</dbReference>
<evidence type="ECO:0000313" key="5">
    <source>
        <dbReference type="Proteomes" id="UP000429607"/>
    </source>
</evidence>
<sequence length="479" mass="54414">MLFASGPPLKFWDHAVEYAAYVINRSMPSGDPKRQSPLEILTGKPSDLTGIVTFGSPCTVFHDPNKRTSDAKSAVKSGGRRMATRNVGAKYVLAGAMCSVTAPNPRNLREAMRDELADAWKVAMEEEIGALESNQTWELVKKPDRIKGAWRWHISGACRRGTAACRTPLSTYGDASATKDFRFDVNGIKLLANLFALPAVVITEDGDRCIREEALAVMLYRLSYPRHLHDMMGMFGRSTSALSRIFLWMNQRYEDTMYFNLKLVQTRMHDYCSEIERKSSAQGIFAFPDGTKIPICRPSPRRGHRSENLQRQVYSGHKRVHSLLFQGLTTLDGLCIHFFGPYEGRRHDTTLFSGSGILRYFDKHSIFEGKAIFGDPAYSVSKYVVTRFKSVVQTTYERIFNKEMSAVRTAVEWNFGIMKRVWAFIDFKKNLKLRLSPVGKFVRVAMLLTNCQCCYFGGNQISTYFNLPPPTLRDYLERD</sequence>
<dbReference type="InterPro" id="IPR027806">
    <property type="entry name" value="HARBI1_dom"/>
</dbReference>
<accession>A0A6A3NPM1</accession>
<protein>
    <recommendedName>
        <fullName evidence="3">DDE Tnp4 domain-containing protein</fullName>
    </recommendedName>
</protein>
<evidence type="ECO:0000313" key="4">
    <source>
        <dbReference type="EMBL" id="KAE9045339.1"/>
    </source>
</evidence>
<keyword evidence="2" id="KW-0479">Metal-binding</keyword>
<dbReference type="PANTHER" id="PTHR34615">
    <property type="entry name" value="PX DOMAIN-CONTAINING PROTEIN"/>
    <property type="match status" value="1"/>
</dbReference>
<evidence type="ECO:0000259" key="3">
    <source>
        <dbReference type="Pfam" id="PF13359"/>
    </source>
</evidence>
<feature type="domain" description="DDE Tnp4" evidence="3">
    <location>
        <begin position="289"/>
        <end position="450"/>
    </location>
</feature>
<comment type="cofactor">
    <cofactor evidence="1">
        <name>a divalent metal cation</name>
        <dbReference type="ChEBI" id="CHEBI:60240"/>
    </cofactor>
</comment>
<dbReference type="Pfam" id="PF13359">
    <property type="entry name" value="DDE_Tnp_4"/>
    <property type="match status" value="1"/>
</dbReference>
<dbReference type="EMBL" id="QXFV01000216">
    <property type="protein sequence ID" value="KAE9045339.1"/>
    <property type="molecule type" value="Genomic_DNA"/>
</dbReference>